<dbReference type="OrthoDB" id="2410195at2759"/>
<dbReference type="SUPFAM" id="SSF53335">
    <property type="entry name" value="S-adenosyl-L-methionine-dependent methyltransferases"/>
    <property type="match status" value="1"/>
</dbReference>
<keyword evidence="1" id="KW-0489">Methyltransferase</keyword>
<evidence type="ECO:0000256" key="3">
    <source>
        <dbReference type="ARBA" id="ARBA00022691"/>
    </source>
</evidence>
<protein>
    <recommendedName>
        <fullName evidence="8">O-methyltransferase domain-containing protein</fullName>
    </recommendedName>
</protein>
<dbReference type="GO" id="GO:0032259">
    <property type="term" value="P:methylation"/>
    <property type="evidence" value="ECO:0007669"/>
    <property type="project" value="UniProtKB-KW"/>
</dbReference>
<dbReference type="PANTHER" id="PTHR43712">
    <property type="entry name" value="PUTATIVE (AFU_ORTHOLOGUE AFUA_4G14580)-RELATED"/>
    <property type="match status" value="1"/>
</dbReference>
<dbReference type="InterPro" id="IPR001077">
    <property type="entry name" value="COMT_C"/>
</dbReference>
<dbReference type="InterPro" id="IPR016461">
    <property type="entry name" value="COMT-like"/>
</dbReference>
<accession>A0A9P5U142</accession>
<keyword evidence="3" id="KW-0949">S-adenosyl-L-methionine</keyword>
<name>A0A9P5U142_9AGAR</name>
<dbReference type="Proteomes" id="UP000772434">
    <property type="component" value="Unassembled WGS sequence"/>
</dbReference>
<dbReference type="Gene3D" id="1.10.10.10">
    <property type="entry name" value="Winged helix-like DNA-binding domain superfamily/Winged helix DNA-binding domain"/>
    <property type="match status" value="1"/>
</dbReference>
<proteinExistence type="predicted"/>
<dbReference type="Pfam" id="PF08100">
    <property type="entry name" value="Dimerisation"/>
    <property type="match status" value="1"/>
</dbReference>
<dbReference type="PANTHER" id="PTHR43712:SF2">
    <property type="entry name" value="O-METHYLTRANSFERASE CICE"/>
    <property type="match status" value="1"/>
</dbReference>
<dbReference type="EMBL" id="JADNRY010000185">
    <property type="protein sequence ID" value="KAF9061984.1"/>
    <property type="molecule type" value="Genomic_DNA"/>
</dbReference>
<organism evidence="6 7">
    <name type="scientific">Rhodocollybia butyracea</name>
    <dbReference type="NCBI Taxonomy" id="206335"/>
    <lineage>
        <taxon>Eukaryota</taxon>
        <taxon>Fungi</taxon>
        <taxon>Dikarya</taxon>
        <taxon>Basidiomycota</taxon>
        <taxon>Agaricomycotina</taxon>
        <taxon>Agaricomycetes</taxon>
        <taxon>Agaricomycetidae</taxon>
        <taxon>Agaricales</taxon>
        <taxon>Marasmiineae</taxon>
        <taxon>Omphalotaceae</taxon>
        <taxon>Rhodocollybia</taxon>
    </lineage>
</organism>
<dbReference type="InterPro" id="IPR036390">
    <property type="entry name" value="WH_DNA-bd_sf"/>
</dbReference>
<dbReference type="GO" id="GO:0046983">
    <property type="term" value="F:protein dimerization activity"/>
    <property type="evidence" value="ECO:0007669"/>
    <property type="project" value="InterPro"/>
</dbReference>
<dbReference type="InterPro" id="IPR029063">
    <property type="entry name" value="SAM-dependent_MTases_sf"/>
</dbReference>
<sequence>MSATPLTELGNIVISSIQTLEAAYTKPGIPYPSLDEPYKPGPLDDDFALGQTTRVLIAAAYQIIATIRGPMESIQDYAPAMYLSSSLGVAVETNIPDIVKDSGLQILNTRDISAKAGIDESKTARILRYVASRHAFRGVFPNVFANNRISSVLVKAHSLEDIKTKQYEGSPAAAYAGHLTDESLKSAAYISKFIEENPTDVAAPFNMALDPTADMWTWYEKPVNNLRLIRLSSAMKGSGDRFPPDSFTKDVGGSVGSVPHLLVKAFPDLKYVVQDLPKVIGQADERTHLPPLLRSHHAVCVSPSAGGVGLGVGGFHTMFDMQMMTMFNGQERTLPEFIELGRKTGWQLQSVHVYDPLSGIMFVPV</sequence>
<dbReference type="AlphaFoldDB" id="A0A9P5U142"/>
<evidence type="ECO:0000256" key="2">
    <source>
        <dbReference type="ARBA" id="ARBA00022679"/>
    </source>
</evidence>
<gene>
    <name evidence="6" type="ORF">BDP27DRAFT_1369199</name>
</gene>
<dbReference type="GO" id="GO:0008171">
    <property type="term" value="F:O-methyltransferase activity"/>
    <property type="evidence" value="ECO:0007669"/>
    <property type="project" value="InterPro"/>
</dbReference>
<evidence type="ECO:0000313" key="7">
    <source>
        <dbReference type="Proteomes" id="UP000772434"/>
    </source>
</evidence>
<evidence type="ECO:0000313" key="6">
    <source>
        <dbReference type="EMBL" id="KAF9061984.1"/>
    </source>
</evidence>
<dbReference type="PROSITE" id="PS51683">
    <property type="entry name" value="SAM_OMT_II"/>
    <property type="match status" value="1"/>
</dbReference>
<dbReference type="InterPro" id="IPR012967">
    <property type="entry name" value="COMT_dimerisation"/>
</dbReference>
<keyword evidence="2" id="KW-0808">Transferase</keyword>
<evidence type="ECO:0000259" key="4">
    <source>
        <dbReference type="Pfam" id="PF00891"/>
    </source>
</evidence>
<dbReference type="Gene3D" id="3.40.50.150">
    <property type="entry name" value="Vaccinia Virus protein VP39"/>
    <property type="match status" value="2"/>
</dbReference>
<evidence type="ECO:0008006" key="8">
    <source>
        <dbReference type="Google" id="ProtNLM"/>
    </source>
</evidence>
<comment type="caution">
    <text evidence="6">The sequence shown here is derived from an EMBL/GenBank/DDBJ whole genome shotgun (WGS) entry which is preliminary data.</text>
</comment>
<evidence type="ECO:0000259" key="5">
    <source>
        <dbReference type="Pfam" id="PF08100"/>
    </source>
</evidence>
<feature type="domain" description="O-methyltransferase C-terminal" evidence="4">
    <location>
        <begin position="249"/>
        <end position="286"/>
    </location>
</feature>
<feature type="domain" description="O-methyltransferase dimerisation" evidence="5">
    <location>
        <begin position="77"/>
        <end position="155"/>
    </location>
</feature>
<reference evidence="6" key="1">
    <citation type="submission" date="2020-11" db="EMBL/GenBank/DDBJ databases">
        <authorList>
            <consortium name="DOE Joint Genome Institute"/>
            <person name="Ahrendt S."/>
            <person name="Riley R."/>
            <person name="Andreopoulos W."/>
            <person name="Labutti K."/>
            <person name="Pangilinan J."/>
            <person name="Ruiz-Duenas F.J."/>
            <person name="Barrasa J.M."/>
            <person name="Sanchez-Garcia M."/>
            <person name="Camarero S."/>
            <person name="Miyauchi S."/>
            <person name="Serrano A."/>
            <person name="Linde D."/>
            <person name="Babiker R."/>
            <person name="Drula E."/>
            <person name="Ayuso-Fernandez I."/>
            <person name="Pacheco R."/>
            <person name="Padilla G."/>
            <person name="Ferreira P."/>
            <person name="Barriuso J."/>
            <person name="Kellner H."/>
            <person name="Castanera R."/>
            <person name="Alfaro M."/>
            <person name="Ramirez L."/>
            <person name="Pisabarro A.G."/>
            <person name="Kuo A."/>
            <person name="Tritt A."/>
            <person name="Lipzen A."/>
            <person name="He G."/>
            <person name="Yan M."/>
            <person name="Ng V."/>
            <person name="Cullen D."/>
            <person name="Martin F."/>
            <person name="Rosso M.-N."/>
            <person name="Henrissat B."/>
            <person name="Hibbett D."/>
            <person name="Martinez A.T."/>
            <person name="Grigoriev I.V."/>
        </authorList>
    </citation>
    <scope>NUCLEOTIDE SEQUENCE</scope>
    <source>
        <strain evidence="6">AH 40177</strain>
    </source>
</reference>
<dbReference type="SUPFAM" id="SSF46785">
    <property type="entry name" value="Winged helix' DNA-binding domain"/>
    <property type="match status" value="1"/>
</dbReference>
<dbReference type="InterPro" id="IPR036388">
    <property type="entry name" value="WH-like_DNA-bd_sf"/>
</dbReference>
<evidence type="ECO:0000256" key="1">
    <source>
        <dbReference type="ARBA" id="ARBA00022603"/>
    </source>
</evidence>
<keyword evidence="7" id="KW-1185">Reference proteome</keyword>
<dbReference type="Pfam" id="PF00891">
    <property type="entry name" value="Methyltransf_2"/>
    <property type="match status" value="1"/>
</dbReference>